<dbReference type="Proteomes" id="UP000769157">
    <property type="component" value="Unassembled WGS sequence"/>
</dbReference>
<dbReference type="PANTHER" id="PTHR43805:SF1">
    <property type="entry name" value="GP-PDE DOMAIN-CONTAINING PROTEIN"/>
    <property type="match status" value="1"/>
</dbReference>
<evidence type="ECO:0000259" key="3">
    <source>
        <dbReference type="PROSITE" id="PS51704"/>
    </source>
</evidence>
<dbReference type="Pfam" id="PF04991">
    <property type="entry name" value="LicD"/>
    <property type="match status" value="1"/>
</dbReference>
<evidence type="ECO:0000256" key="2">
    <source>
        <dbReference type="SAM" id="Phobius"/>
    </source>
</evidence>
<reference evidence="4" key="1">
    <citation type="journal article" date="2021" name="Open Biol.">
        <title>Shared evolutionary footprints suggest mitochondrial oxidative damage underlies multiple complex I losses in fungi.</title>
        <authorList>
            <person name="Schikora-Tamarit M.A."/>
            <person name="Marcet-Houben M."/>
            <person name="Nosek J."/>
            <person name="Gabaldon T."/>
        </authorList>
    </citation>
    <scope>NUCLEOTIDE SEQUENCE</scope>
    <source>
        <strain evidence="4">CBS6075</strain>
    </source>
</reference>
<feature type="domain" description="GP-PDE" evidence="3">
    <location>
        <begin position="727"/>
        <end position="984"/>
    </location>
</feature>
<evidence type="ECO:0000313" key="4">
    <source>
        <dbReference type="EMBL" id="KAH3670898.1"/>
    </source>
</evidence>
<keyword evidence="2" id="KW-0812">Transmembrane</keyword>
<evidence type="ECO:0000256" key="1">
    <source>
        <dbReference type="SAM" id="MobiDB-lite"/>
    </source>
</evidence>
<keyword evidence="2" id="KW-0472">Membrane</keyword>
<dbReference type="GO" id="GO:0008081">
    <property type="term" value="F:phosphoric diester hydrolase activity"/>
    <property type="evidence" value="ECO:0007669"/>
    <property type="project" value="InterPro"/>
</dbReference>
<dbReference type="GeneID" id="70232577"/>
<dbReference type="PANTHER" id="PTHR43805">
    <property type="entry name" value="GLYCEROPHOSPHORYL DIESTER PHOSPHODIESTERASE"/>
    <property type="match status" value="1"/>
</dbReference>
<dbReference type="PROSITE" id="PS51704">
    <property type="entry name" value="GP_PDE"/>
    <property type="match status" value="1"/>
</dbReference>
<dbReference type="AlphaFoldDB" id="A0A9P8PEQ5"/>
<feature type="compositionally biased region" description="Basic residues" evidence="1">
    <location>
        <begin position="22"/>
        <end position="35"/>
    </location>
</feature>
<dbReference type="InterPro" id="IPR030395">
    <property type="entry name" value="GP_PDE_dom"/>
</dbReference>
<organism evidence="4 5">
    <name type="scientific">Ogataea philodendri</name>
    <dbReference type="NCBI Taxonomy" id="1378263"/>
    <lineage>
        <taxon>Eukaryota</taxon>
        <taxon>Fungi</taxon>
        <taxon>Dikarya</taxon>
        <taxon>Ascomycota</taxon>
        <taxon>Saccharomycotina</taxon>
        <taxon>Pichiomycetes</taxon>
        <taxon>Pichiales</taxon>
        <taxon>Pichiaceae</taxon>
        <taxon>Ogataea</taxon>
    </lineage>
</organism>
<dbReference type="Gene3D" id="3.20.20.190">
    <property type="entry name" value="Phosphatidylinositol (PI) phosphodiesterase"/>
    <property type="match status" value="1"/>
</dbReference>
<dbReference type="InterPro" id="IPR007074">
    <property type="entry name" value="LicD/FKTN/FKRP_NTP_transf"/>
</dbReference>
<comment type="caution">
    <text evidence="4">The sequence shown here is derived from an EMBL/GenBank/DDBJ whole genome shotgun (WGS) entry which is preliminary data.</text>
</comment>
<keyword evidence="2" id="KW-1133">Transmembrane helix</keyword>
<reference evidence="4" key="2">
    <citation type="submission" date="2021-01" db="EMBL/GenBank/DDBJ databases">
        <authorList>
            <person name="Schikora-Tamarit M.A."/>
        </authorList>
    </citation>
    <scope>NUCLEOTIDE SEQUENCE</scope>
    <source>
        <strain evidence="4">CBS6075</strain>
    </source>
</reference>
<evidence type="ECO:0000313" key="5">
    <source>
        <dbReference type="Proteomes" id="UP000769157"/>
    </source>
</evidence>
<sequence length="1029" mass="117220">MSSDIFVRSGSIGESQLGTANKRSRKDKFKPKSRNSSRSSFGLEYGDYLESVHKNSFWKQVGRWRRHKYVKIAIPFLYLVTFILVLQNFNTESDEGADVGHRSGSWSLPTVHDYFTKKSAKPDAKNELLEENKGSENKLLDFKYTADVAVLPNSPYKHARETSDIRATRTIYYEAIRQHLEQLQDNPKAALPEFDFHWKDWIDMQDLIPLLEQKPSCFVAGVLGSNVRTPWPGCVDLNNKEEGELNFYFEGPAVDYESEYRLSLRGKTYLFASAPPPNKLIFLAGDLAFMVKVAAKRDIVKSGMLESYIKSQMVRHDLTYQEVVSSPVSSFDTLAEISRILGRDFVDASSMGANKTELKINQFEFPPNKKRSKAAAAAFTAQQNHYHNVLLREKEGAVGEKKYDWRFFSNLILQETDKRSNWHQLIRGWLHFSANLGINSWLSLEALLGWHRNGLLSPWEESVHFEVPASDMVKLAESFNGSLVIQDAADGTGVFYIDVNPYYMERTRDNNGNASPESVDLRFIDVRTGLYLEVNGLAVSKDGLSIPSNVMEMFTNEGDVLSDLKPDRTVDGSKRKIVNSGTGVFYHIGQLSPLRRTLFEGRLANVPNRFVSILDMFYKDIINIREFYGHKFVDHLRLWVDSEKCQYVPSEDIELFKKGGSNFFGACHDFNIWREYNSTKSATLFKLLEAENDYNMVLSSIDELPSLYDDYWVNKREKMLNALVCVTDAILTGRYKGISPENTIVAFNEAVKNGCTVVETDLHIASDGEVVICHDIDTNRVFGENYVVTEVPYAGVLSKLRTLQAPHLPMPTLKEALEWCYETNKDRTVPVKLMLDIKFDNDPVRIVDLLLENLEKVGGLAYWEDKIIYGLWGSSHYDPRIAKFEVINISVDIEMSKKIVLDVKQKGGHIDGISLIFLANGVSSMVQEIVHLCQTEKIRLWLWTVNTREVVEYSLETYKPYKVDGQPLLKGFITDDPVALLTTKKVSISLGFKVRMFFQKGIYLTVLFFVRRNFGVAPIVKVLKTVGFI</sequence>
<dbReference type="RefSeq" id="XP_046064266.1">
    <property type="nucleotide sequence ID" value="XM_046207362.1"/>
</dbReference>
<accession>A0A9P8PEQ5</accession>
<keyword evidence="5" id="KW-1185">Reference proteome</keyword>
<feature type="transmembrane region" description="Helical" evidence="2">
    <location>
        <begin position="69"/>
        <end position="86"/>
    </location>
</feature>
<gene>
    <name evidence="4" type="ORF">OGAPHI_000609</name>
</gene>
<proteinExistence type="predicted"/>
<feature type="region of interest" description="Disordered" evidence="1">
    <location>
        <begin position="16"/>
        <end position="39"/>
    </location>
</feature>
<dbReference type="EMBL" id="JAEUBE010000084">
    <property type="protein sequence ID" value="KAH3670898.1"/>
    <property type="molecule type" value="Genomic_DNA"/>
</dbReference>
<dbReference type="Pfam" id="PF03009">
    <property type="entry name" value="GDPD"/>
    <property type="match status" value="1"/>
</dbReference>
<dbReference type="InterPro" id="IPR017946">
    <property type="entry name" value="PLC-like_Pdiesterase_TIM-brl"/>
</dbReference>
<protein>
    <recommendedName>
        <fullName evidence="3">GP-PDE domain-containing protein</fullName>
    </recommendedName>
</protein>
<name>A0A9P8PEQ5_9ASCO</name>
<dbReference type="OrthoDB" id="444255at2759"/>
<dbReference type="SUPFAM" id="SSF51695">
    <property type="entry name" value="PLC-like phosphodiesterases"/>
    <property type="match status" value="1"/>
</dbReference>
<dbReference type="GO" id="GO:0006629">
    <property type="term" value="P:lipid metabolic process"/>
    <property type="evidence" value="ECO:0007669"/>
    <property type="project" value="InterPro"/>
</dbReference>